<feature type="region of interest" description="Disordered" evidence="8">
    <location>
        <begin position="47"/>
        <end position="71"/>
    </location>
</feature>
<evidence type="ECO:0000313" key="10">
    <source>
        <dbReference type="EMBL" id="KIV83708.1"/>
    </source>
</evidence>
<protein>
    <recommendedName>
        <fullName evidence="12">DUF1772 domain-containing protein</fullName>
    </recommendedName>
</protein>
<dbReference type="PANTHER" id="PTHR35042">
    <property type="entry name" value="ANTHRONE OXYGENASE ENCC"/>
    <property type="match status" value="1"/>
</dbReference>
<name>A0A0D1ZA92_9EURO</name>
<feature type="transmembrane region" description="Helical" evidence="9">
    <location>
        <begin position="12"/>
        <end position="36"/>
    </location>
</feature>
<accession>A0A0D1ZA92</accession>
<gene>
    <name evidence="10" type="ORF">PV11_05710</name>
</gene>
<evidence type="ECO:0000256" key="4">
    <source>
        <dbReference type="ARBA" id="ARBA00023002"/>
    </source>
</evidence>
<evidence type="ECO:0000256" key="9">
    <source>
        <dbReference type="SAM" id="Phobius"/>
    </source>
</evidence>
<evidence type="ECO:0008006" key="12">
    <source>
        <dbReference type="Google" id="ProtNLM"/>
    </source>
</evidence>
<dbReference type="InterPro" id="IPR013901">
    <property type="entry name" value="Anthrone_oxy"/>
</dbReference>
<proteinExistence type="inferred from homology"/>
<dbReference type="OrthoDB" id="5954308at2759"/>
<dbReference type="AlphaFoldDB" id="A0A0D1ZA92"/>
<evidence type="ECO:0000256" key="6">
    <source>
        <dbReference type="ARBA" id="ARBA00023136"/>
    </source>
</evidence>
<dbReference type="Proteomes" id="UP000053599">
    <property type="component" value="Unassembled WGS sequence"/>
</dbReference>
<evidence type="ECO:0000256" key="8">
    <source>
        <dbReference type="SAM" id="MobiDB-lite"/>
    </source>
</evidence>
<keyword evidence="2 9" id="KW-0812">Transmembrane</keyword>
<evidence type="ECO:0000256" key="5">
    <source>
        <dbReference type="ARBA" id="ARBA00023033"/>
    </source>
</evidence>
<keyword evidence="5" id="KW-0503">Monooxygenase</keyword>
<comment type="subcellular location">
    <subcellularLocation>
        <location evidence="1">Membrane</location>
        <topology evidence="1">Multi-pass membrane protein</topology>
    </subcellularLocation>
</comment>
<organism evidence="10 11">
    <name type="scientific">Exophiala sideris</name>
    <dbReference type="NCBI Taxonomy" id="1016849"/>
    <lineage>
        <taxon>Eukaryota</taxon>
        <taxon>Fungi</taxon>
        <taxon>Dikarya</taxon>
        <taxon>Ascomycota</taxon>
        <taxon>Pezizomycotina</taxon>
        <taxon>Eurotiomycetes</taxon>
        <taxon>Chaetothyriomycetidae</taxon>
        <taxon>Chaetothyriales</taxon>
        <taxon>Herpotrichiellaceae</taxon>
        <taxon>Exophiala</taxon>
    </lineage>
</organism>
<dbReference type="PANTHER" id="PTHR35042:SF3">
    <property type="entry name" value="ANTHRONE OXYGENASE-RELATED"/>
    <property type="match status" value="1"/>
</dbReference>
<dbReference type="HOGENOM" id="CLU_105974_1_1_1"/>
<evidence type="ECO:0000313" key="11">
    <source>
        <dbReference type="Proteomes" id="UP000053599"/>
    </source>
</evidence>
<sequence>MASQSSIVSGPLAGTLGIGFSAIFVGANLAITYMTIPVLLLPSPSSPLPPRGNAPNEDSPTSTSSRKPASQPSHLAHQWAALYSLGSKGGPVAAILSSACYIYAARNTLSTASFQKRLFYTAAVLAVAIVPFTFGIMKRTNDELHRRAHEATQGEKADAKVGAKHGTVEIYPTPELMRWWAILNVLRASLHVGAIGCAIRALEL</sequence>
<keyword evidence="4" id="KW-0560">Oxidoreductase</keyword>
<evidence type="ECO:0000256" key="2">
    <source>
        <dbReference type="ARBA" id="ARBA00022692"/>
    </source>
</evidence>
<feature type="transmembrane region" description="Helical" evidence="9">
    <location>
        <begin position="118"/>
        <end position="137"/>
    </location>
</feature>
<dbReference type="EMBL" id="KN846952">
    <property type="protein sequence ID" value="KIV83708.1"/>
    <property type="molecule type" value="Genomic_DNA"/>
</dbReference>
<feature type="transmembrane region" description="Helical" evidence="9">
    <location>
        <begin position="89"/>
        <end position="106"/>
    </location>
</feature>
<feature type="compositionally biased region" description="Polar residues" evidence="8">
    <location>
        <begin position="56"/>
        <end position="71"/>
    </location>
</feature>
<dbReference type="GO" id="GO:0016020">
    <property type="term" value="C:membrane"/>
    <property type="evidence" value="ECO:0007669"/>
    <property type="project" value="UniProtKB-SubCell"/>
</dbReference>
<evidence type="ECO:0000256" key="3">
    <source>
        <dbReference type="ARBA" id="ARBA00022989"/>
    </source>
</evidence>
<dbReference type="Pfam" id="PF08592">
    <property type="entry name" value="Anthrone_oxy"/>
    <property type="match status" value="1"/>
</dbReference>
<comment type="similarity">
    <text evidence="7">Belongs to the anthrone oxygenase family.</text>
</comment>
<keyword evidence="6 9" id="KW-0472">Membrane</keyword>
<evidence type="ECO:0000256" key="1">
    <source>
        <dbReference type="ARBA" id="ARBA00004141"/>
    </source>
</evidence>
<dbReference type="GO" id="GO:0004497">
    <property type="term" value="F:monooxygenase activity"/>
    <property type="evidence" value="ECO:0007669"/>
    <property type="project" value="UniProtKB-KW"/>
</dbReference>
<dbReference type="EMBL" id="KN846952">
    <property type="protein sequence ID" value="KIV83709.1"/>
    <property type="molecule type" value="Genomic_DNA"/>
</dbReference>
<keyword evidence="3 9" id="KW-1133">Transmembrane helix</keyword>
<evidence type="ECO:0000256" key="7">
    <source>
        <dbReference type="ARBA" id="ARBA00034313"/>
    </source>
</evidence>
<reference evidence="10 11" key="1">
    <citation type="submission" date="2015-01" db="EMBL/GenBank/DDBJ databases">
        <title>The Genome Sequence of Exophiala sideris CBS121828.</title>
        <authorList>
            <consortium name="The Broad Institute Genomics Platform"/>
            <person name="Cuomo C."/>
            <person name="de Hoog S."/>
            <person name="Gorbushina A."/>
            <person name="Stielow B."/>
            <person name="Teixiera M."/>
            <person name="Abouelleil A."/>
            <person name="Chapman S.B."/>
            <person name="Priest M."/>
            <person name="Young S.K."/>
            <person name="Wortman J."/>
            <person name="Nusbaum C."/>
            <person name="Birren B."/>
        </authorList>
    </citation>
    <scope>NUCLEOTIDE SEQUENCE [LARGE SCALE GENOMIC DNA]</scope>
    <source>
        <strain evidence="10 11">CBS 121828</strain>
    </source>
</reference>